<dbReference type="EMBL" id="DRBS01000352">
    <property type="protein sequence ID" value="HDD45080.1"/>
    <property type="molecule type" value="Genomic_DNA"/>
</dbReference>
<protein>
    <submittedName>
        <fullName evidence="3">Peptidoglycan-associated lipoprotein</fullName>
    </submittedName>
</protein>
<accession>A0A7C0U3R4</accession>
<keyword evidence="1" id="KW-0472">Membrane</keyword>
<evidence type="ECO:0000313" key="3">
    <source>
        <dbReference type="EMBL" id="HDD45080.1"/>
    </source>
</evidence>
<keyword evidence="3" id="KW-0449">Lipoprotein</keyword>
<dbReference type="AlphaFoldDB" id="A0A7C0U3R4"/>
<dbReference type="InterPro" id="IPR050330">
    <property type="entry name" value="Bact_OuterMem_StrucFunc"/>
</dbReference>
<dbReference type="PANTHER" id="PTHR30329:SF21">
    <property type="entry name" value="LIPOPROTEIN YIAD-RELATED"/>
    <property type="match status" value="1"/>
</dbReference>
<proteinExistence type="predicted"/>
<dbReference type="PANTHER" id="PTHR30329">
    <property type="entry name" value="STATOR ELEMENT OF FLAGELLAR MOTOR COMPLEX"/>
    <property type="match status" value="1"/>
</dbReference>
<reference evidence="3" key="1">
    <citation type="journal article" date="2020" name="mSystems">
        <title>Genome- and Community-Level Interaction Insights into Carbon Utilization and Element Cycling Functions of Hydrothermarchaeota in Hydrothermal Sediment.</title>
        <authorList>
            <person name="Zhou Z."/>
            <person name="Liu Y."/>
            <person name="Xu W."/>
            <person name="Pan J."/>
            <person name="Luo Z.H."/>
            <person name="Li M."/>
        </authorList>
    </citation>
    <scope>NUCLEOTIDE SEQUENCE [LARGE SCALE GENOMIC DNA]</scope>
    <source>
        <strain evidence="3">HyVt-233</strain>
    </source>
</reference>
<gene>
    <name evidence="3" type="ORF">ENG63_09530</name>
</gene>
<evidence type="ECO:0000259" key="2">
    <source>
        <dbReference type="PROSITE" id="PS51123"/>
    </source>
</evidence>
<dbReference type="GO" id="GO:0016020">
    <property type="term" value="C:membrane"/>
    <property type="evidence" value="ECO:0007669"/>
    <property type="project" value="UniProtKB-UniRule"/>
</dbReference>
<dbReference type="InterPro" id="IPR006665">
    <property type="entry name" value="OmpA-like"/>
</dbReference>
<dbReference type="InterPro" id="IPR036737">
    <property type="entry name" value="OmpA-like_sf"/>
</dbReference>
<dbReference type="CDD" id="cd07185">
    <property type="entry name" value="OmpA_C-like"/>
    <property type="match status" value="1"/>
</dbReference>
<dbReference type="Gene3D" id="3.30.1330.60">
    <property type="entry name" value="OmpA-like domain"/>
    <property type="match status" value="1"/>
</dbReference>
<dbReference type="Pfam" id="PF00691">
    <property type="entry name" value="OmpA"/>
    <property type="match status" value="1"/>
</dbReference>
<evidence type="ECO:0000256" key="1">
    <source>
        <dbReference type="PROSITE-ProRule" id="PRU00473"/>
    </source>
</evidence>
<comment type="caution">
    <text evidence="3">The sequence shown here is derived from an EMBL/GenBank/DDBJ whole genome shotgun (WGS) entry which is preliminary data.</text>
</comment>
<sequence length="73" mass="8542">LIEGHCDERGTEEYNLALGERRANSAKRFLVNLGVDPERISIISYGEERPLDPRHCEEAWAKNRRCHFIVIKY</sequence>
<organism evidence="3">
    <name type="scientific">Desulfofervidus auxilii</name>
    <dbReference type="NCBI Taxonomy" id="1621989"/>
    <lineage>
        <taxon>Bacteria</taxon>
        <taxon>Pseudomonadati</taxon>
        <taxon>Thermodesulfobacteriota</taxon>
        <taxon>Candidatus Desulfofervidia</taxon>
        <taxon>Candidatus Desulfofervidales</taxon>
        <taxon>Candidatus Desulfofervidaceae</taxon>
        <taxon>Candidatus Desulfofervidus</taxon>
    </lineage>
</organism>
<dbReference type="PROSITE" id="PS51123">
    <property type="entry name" value="OMPA_2"/>
    <property type="match status" value="1"/>
</dbReference>
<dbReference type="Proteomes" id="UP000886289">
    <property type="component" value="Unassembled WGS sequence"/>
</dbReference>
<name>A0A7C0U3R4_DESA2</name>
<feature type="non-terminal residue" evidence="3">
    <location>
        <position position="1"/>
    </location>
</feature>
<dbReference type="SUPFAM" id="SSF103088">
    <property type="entry name" value="OmpA-like"/>
    <property type="match status" value="1"/>
</dbReference>
<feature type="domain" description="OmpA-like" evidence="2">
    <location>
        <begin position="1"/>
        <end position="73"/>
    </location>
</feature>